<protein>
    <submittedName>
        <fullName evidence="2">TrkA-N domain protein</fullName>
    </submittedName>
</protein>
<dbReference type="SUPFAM" id="SSF51735">
    <property type="entry name" value="NAD(P)-binding Rossmann-fold domains"/>
    <property type="match status" value="1"/>
</dbReference>
<dbReference type="InterPro" id="IPR036291">
    <property type="entry name" value="NAD(P)-bd_dom_sf"/>
</dbReference>
<dbReference type="Gene3D" id="3.40.50.720">
    <property type="entry name" value="NAD(P)-binding Rossmann-like Domain"/>
    <property type="match status" value="1"/>
</dbReference>
<reference evidence="2 3" key="1">
    <citation type="journal article" date="2011" name="J. Bacteriol.">
        <title>Complete genome sequence of the cellulose-degrading bacterium Cellulosilyticum lentocellum.</title>
        <authorList>
            <consortium name="US DOE Joint Genome Institute"/>
            <person name="Miller D.A."/>
            <person name="Suen G."/>
            <person name="Bruce D."/>
            <person name="Copeland A."/>
            <person name="Cheng J.F."/>
            <person name="Detter C."/>
            <person name="Goodwin L.A."/>
            <person name="Han C.S."/>
            <person name="Hauser L.J."/>
            <person name="Land M.L."/>
            <person name="Lapidus A."/>
            <person name="Lucas S."/>
            <person name="Meincke L."/>
            <person name="Pitluck S."/>
            <person name="Tapia R."/>
            <person name="Teshima H."/>
            <person name="Woyke T."/>
            <person name="Fox B.G."/>
            <person name="Angert E.R."/>
            <person name="Currie C.R."/>
        </authorList>
    </citation>
    <scope>NUCLEOTIDE SEQUENCE [LARGE SCALE GENOMIC DNA]</scope>
    <source>
        <strain evidence="3">ATCC 49066 / DSM 5427 / NCIMB 11756 / RHM5</strain>
    </source>
</reference>
<dbReference type="Gene3D" id="3.30.70.1450">
    <property type="entry name" value="Regulator of K+ conductance, C-terminal domain"/>
    <property type="match status" value="1"/>
</dbReference>
<dbReference type="GO" id="GO:0006813">
    <property type="term" value="P:potassium ion transport"/>
    <property type="evidence" value="ECO:0007669"/>
    <property type="project" value="InterPro"/>
</dbReference>
<dbReference type="KEGG" id="cle:Clole_0282"/>
<dbReference type="EMBL" id="CP002582">
    <property type="protein sequence ID" value="ADZ82033.1"/>
    <property type="molecule type" value="Genomic_DNA"/>
</dbReference>
<organism evidence="2 3">
    <name type="scientific">Cellulosilyticum lentocellum (strain ATCC 49066 / DSM 5427 / NCIMB 11756 / RHM5)</name>
    <name type="common">Clostridium lentocellum</name>
    <dbReference type="NCBI Taxonomy" id="642492"/>
    <lineage>
        <taxon>Bacteria</taxon>
        <taxon>Bacillati</taxon>
        <taxon>Bacillota</taxon>
        <taxon>Clostridia</taxon>
        <taxon>Lachnospirales</taxon>
        <taxon>Cellulosilyticaceae</taxon>
        <taxon>Cellulosilyticum</taxon>
    </lineage>
</organism>
<sequence>MFNNLNKKNGAIGIIGLGRFGMALAQRLCELGKEVLAVDESEAKIKEIRNYTEYAFVVDNFTKETLQEAGIQNCEVVVVCISEKIDVSILTTLNVVSLGVPKVIAKSVSYEQGCVLEKLGAEVVYPERDMALRVAKRIVAANVLDYLSLNGGIEISEIKILDKWVNKSIGQLDIRKQYNLNIIAIEQGNNIVTEISPQYKFSKDDIIIVIGKKESIEEFENH</sequence>
<dbReference type="Pfam" id="PF02254">
    <property type="entry name" value="TrkA_N"/>
    <property type="match status" value="1"/>
</dbReference>
<dbReference type="eggNOG" id="COG0569">
    <property type="taxonomic scope" value="Bacteria"/>
</dbReference>
<dbReference type="RefSeq" id="WP_013655334.1">
    <property type="nucleotide sequence ID" value="NC_015275.1"/>
</dbReference>
<dbReference type="InterPro" id="IPR050721">
    <property type="entry name" value="Trk_Ktr_HKT_K-transport"/>
</dbReference>
<dbReference type="InterPro" id="IPR036721">
    <property type="entry name" value="RCK_C_sf"/>
</dbReference>
<dbReference type="AlphaFoldDB" id="F2JIW1"/>
<dbReference type="PANTHER" id="PTHR43833:SF7">
    <property type="entry name" value="KTR SYSTEM POTASSIUM UPTAKE PROTEIN C"/>
    <property type="match status" value="1"/>
</dbReference>
<dbReference type="Proteomes" id="UP000008467">
    <property type="component" value="Chromosome"/>
</dbReference>
<dbReference type="STRING" id="642492.Clole_0282"/>
<evidence type="ECO:0000259" key="1">
    <source>
        <dbReference type="PROSITE" id="PS51202"/>
    </source>
</evidence>
<dbReference type="SUPFAM" id="SSF116726">
    <property type="entry name" value="TrkA C-terminal domain-like"/>
    <property type="match status" value="1"/>
</dbReference>
<evidence type="ECO:0000313" key="2">
    <source>
        <dbReference type="EMBL" id="ADZ82033.1"/>
    </source>
</evidence>
<dbReference type="PANTHER" id="PTHR43833">
    <property type="entry name" value="POTASSIUM CHANNEL PROTEIN 2-RELATED-RELATED"/>
    <property type="match status" value="1"/>
</dbReference>
<keyword evidence="3" id="KW-1185">Reference proteome</keyword>
<dbReference type="HOGENOM" id="CLU_046525_3_0_9"/>
<evidence type="ECO:0000313" key="3">
    <source>
        <dbReference type="Proteomes" id="UP000008467"/>
    </source>
</evidence>
<dbReference type="Pfam" id="PF02080">
    <property type="entry name" value="TrkA_C"/>
    <property type="match status" value="1"/>
</dbReference>
<proteinExistence type="predicted"/>
<dbReference type="GO" id="GO:0008324">
    <property type="term" value="F:monoatomic cation transmembrane transporter activity"/>
    <property type="evidence" value="ECO:0007669"/>
    <property type="project" value="InterPro"/>
</dbReference>
<feature type="domain" description="RCK C-terminal" evidence="1">
    <location>
        <begin position="141"/>
        <end position="222"/>
    </location>
</feature>
<dbReference type="PROSITE" id="PS51202">
    <property type="entry name" value="RCK_C"/>
    <property type="match status" value="1"/>
</dbReference>
<dbReference type="InterPro" id="IPR003148">
    <property type="entry name" value="RCK_N"/>
</dbReference>
<accession>F2JIW1</accession>
<name>F2JIW1_CELLD</name>
<dbReference type="InterPro" id="IPR006037">
    <property type="entry name" value="RCK_C"/>
</dbReference>
<gene>
    <name evidence="2" type="ordered locus">Clole_0282</name>
</gene>